<dbReference type="Gene3D" id="3.80.10.10">
    <property type="entry name" value="Ribonuclease Inhibitor"/>
    <property type="match status" value="1"/>
</dbReference>
<dbReference type="Gene3D" id="1.20.1280.50">
    <property type="match status" value="1"/>
</dbReference>
<dbReference type="InParanoid" id="A0A067M2A1"/>
<dbReference type="SUPFAM" id="SSF52047">
    <property type="entry name" value="RNI-like"/>
    <property type="match status" value="1"/>
</dbReference>
<dbReference type="HOGENOM" id="CLU_024199_1_2_1"/>
<dbReference type="Proteomes" id="UP000027195">
    <property type="component" value="Unassembled WGS sequence"/>
</dbReference>
<protein>
    <recommendedName>
        <fullName evidence="3">F-box domain-containing protein</fullName>
    </recommendedName>
</protein>
<organism evidence="1 2">
    <name type="scientific">Botryobasidium botryosum (strain FD-172 SS1)</name>
    <dbReference type="NCBI Taxonomy" id="930990"/>
    <lineage>
        <taxon>Eukaryota</taxon>
        <taxon>Fungi</taxon>
        <taxon>Dikarya</taxon>
        <taxon>Basidiomycota</taxon>
        <taxon>Agaricomycotina</taxon>
        <taxon>Agaricomycetes</taxon>
        <taxon>Cantharellales</taxon>
        <taxon>Botryobasidiaceae</taxon>
        <taxon>Botryobasidium</taxon>
    </lineage>
</organism>
<dbReference type="OrthoDB" id="2736529at2759"/>
<reference evidence="2" key="1">
    <citation type="journal article" date="2014" name="Proc. Natl. Acad. Sci. U.S.A.">
        <title>Extensive sampling of basidiomycete genomes demonstrates inadequacy of the white-rot/brown-rot paradigm for wood decay fungi.</title>
        <authorList>
            <person name="Riley R."/>
            <person name="Salamov A.A."/>
            <person name="Brown D.W."/>
            <person name="Nagy L.G."/>
            <person name="Floudas D."/>
            <person name="Held B.W."/>
            <person name="Levasseur A."/>
            <person name="Lombard V."/>
            <person name="Morin E."/>
            <person name="Otillar R."/>
            <person name="Lindquist E.A."/>
            <person name="Sun H."/>
            <person name="LaButti K.M."/>
            <person name="Schmutz J."/>
            <person name="Jabbour D."/>
            <person name="Luo H."/>
            <person name="Baker S.E."/>
            <person name="Pisabarro A.G."/>
            <person name="Walton J.D."/>
            <person name="Blanchette R.A."/>
            <person name="Henrissat B."/>
            <person name="Martin F."/>
            <person name="Cullen D."/>
            <person name="Hibbett D.S."/>
            <person name="Grigoriev I.V."/>
        </authorList>
    </citation>
    <scope>NUCLEOTIDE SEQUENCE [LARGE SCALE GENOMIC DNA]</scope>
    <source>
        <strain evidence="2">FD-172 SS1</strain>
    </source>
</reference>
<evidence type="ECO:0000313" key="1">
    <source>
        <dbReference type="EMBL" id="KDQ06007.1"/>
    </source>
</evidence>
<keyword evidence="2" id="KW-1185">Reference proteome</keyword>
<name>A0A067M2A1_BOTB1</name>
<evidence type="ECO:0000313" key="2">
    <source>
        <dbReference type="Proteomes" id="UP000027195"/>
    </source>
</evidence>
<sequence>MEAIVSNLAAQLTQVLEPQIQGGDNVIKFADVTYRLDDIDKIDGLCSKVELDLQEAKSALDAVINSVTTHIKKTLCDVRIHRNQLRPISRLSNELTANIFELVEKTPGNSTRALLARAPINLSQVSTLWRDIALNDPNLWTSINVLNVPLHRTFLPRSKGAPLDITLTPSRGMDLGDPCHGKIMNMFPYSIEPFTRYLDRWRTLQIYGLHFETLDYDAFTSPAPRLETLDVNVRWHINNRSAVESPIGPDSSRLFGGQTPRLRNLRLNGLCIPLTSPIYRSLTQLSLVNIDFVRSSMHDFVGILAACPLLSTLFLCGVELPGGGILSLSFTTPIHMHRLESIDLSRMSGNSMRQILAAVRVPASAKLQVTAGDGTDLRGLLPPVGSILDSFPFLPDIRHLDVYAAKVGCDMFGHGQSLNHLYLRANSFDDIDPTLAERVILSIG</sequence>
<gene>
    <name evidence="1" type="ORF">BOTBODRAFT_272409</name>
</gene>
<evidence type="ECO:0008006" key="3">
    <source>
        <dbReference type="Google" id="ProtNLM"/>
    </source>
</evidence>
<proteinExistence type="predicted"/>
<accession>A0A067M2A1</accession>
<dbReference type="InterPro" id="IPR032675">
    <property type="entry name" value="LRR_dom_sf"/>
</dbReference>
<dbReference type="AlphaFoldDB" id="A0A067M2A1"/>
<dbReference type="EMBL" id="KL198163">
    <property type="protein sequence ID" value="KDQ06007.1"/>
    <property type="molecule type" value="Genomic_DNA"/>
</dbReference>